<dbReference type="AlphaFoldDB" id="A0A8I2YPB3"/>
<dbReference type="GO" id="GO:0030488">
    <property type="term" value="P:tRNA methylation"/>
    <property type="evidence" value="ECO:0007669"/>
    <property type="project" value="TreeGrafter"/>
</dbReference>
<feature type="region of interest" description="Disordered" evidence="1">
    <location>
        <begin position="553"/>
        <end position="585"/>
    </location>
</feature>
<dbReference type="OrthoDB" id="8954335at2759"/>
<keyword evidence="4" id="KW-1185">Reference proteome</keyword>
<organism evidence="3 4">
    <name type="scientific">Boletus reticuloceps</name>
    <dbReference type="NCBI Taxonomy" id="495285"/>
    <lineage>
        <taxon>Eukaryota</taxon>
        <taxon>Fungi</taxon>
        <taxon>Dikarya</taxon>
        <taxon>Basidiomycota</taxon>
        <taxon>Agaricomycotina</taxon>
        <taxon>Agaricomycetes</taxon>
        <taxon>Agaricomycetidae</taxon>
        <taxon>Boletales</taxon>
        <taxon>Boletineae</taxon>
        <taxon>Boletaceae</taxon>
        <taxon>Boletoideae</taxon>
        <taxon>Boletus</taxon>
    </lineage>
</organism>
<reference evidence="3" key="1">
    <citation type="submission" date="2021-03" db="EMBL/GenBank/DDBJ databases">
        <title>Evolutionary innovations through gain and loss of genes in the ectomycorrhizal Boletales.</title>
        <authorList>
            <person name="Wu G."/>
            <person name="Miyauchi S."/>
            <person name="Morin E."/>
            <person name="Yang Z.-L."/>
            <person name="Xu J."/>
            <person name="Martin F.M."/>
        </authorList>
    </citation>
    <scope>NUCLEOTIDE SEQUENCE</scope>
    <source>
        <strain evidence="3">BR01</strain>
    </source>
</reference>
<dbReference type="InterPro" id="IPR027417">
    <property type="entry name" value="P-loop_NTPase"/>
</dbReference>
<sequence length="608" mass="68171">MSGVVMARPRGPCSEQHSSRVGGIAQQTLRAPRTFDGDIWVVIRRATVSVLLVRCSYHKSPELKAVSAEEPIQNDVARLNLTLSFDYIFMLIFRRPTLLGSKRAKGKPRKEIKNIVIFGETGVGKSSLINLLAGENVSETSSSAVGCTLNYKRYPLKLGDQRFVIWDTAGLDEGSQGTVPAEKAEAYLRQLLRDLARASGIDLLIYCVRGTRVRSALLTNYHLFYSAICRKKVPIAIVITGLENQEGNMDSWWLKNEGQFSALQMRFDNYACVTTLQPLIENPTLEERRRISKAALIKMITNTCRAEHWMPAERGWVDTAFSDIRAILSPKEGNTVHVANVIMCDVSRRTPIHQRFIKRSVTLQSPVIRSLSLARLMNLKLRTPVSVVNENSLNKLPFNVSMKCTPERLLRVHQVPWRQTPSGSKEEEMKMDMVVKRGADLLIFCVDIRAEECQDVKRQWKHFNLTYGGDLSPQIVIVIGATDQRSAEKWWKDAVGAAVTQPGDASIAYWPISESFAEVEAVKGRLRHLVNTRCIDCSKANFAGGKRIFRFRRHGTLPPGPDKNSIASSWRSPAKSGTVDGPKGTDQVDVLTKWGVWEHLSTERDALT</sequence>
<dbReference type="EMBL" id="JAGFBS010000014">
    <property type="protein sequence ID" value="KAG6375570.1"/>
    <property type="molecule type" value="Genomic_DNA"/>
</dbReference>
<dbReference type="GO" id="GO:0002098">
    <property type="term" value="P:tRNA wobble uridine modification"/>
    <property type="evidence" value="ECO:0007669"/>
    <property type="project" value="TreeGrafter"/>
</dbReference>
<evidence type="ECO:0000313" key="3">
    <source>
        <dbReference type="EMBL" id="KAG6375570.1"/>
    </source>
</evidence>
<name>A0A8I2YPB3_9AGAM</name>
<dbReference type="GO" id="GO:0005525">
    <property type="term" value="F:GTP binding"/>
    <property type="evidence" value="ECO:0007669"/>
    <property type="project" value="InterPro"/>
</dbReference>
<dbReference type="Gene3D" id="3.40.50.300">
    <property type="entry name" value="P-loop containing nucleotide triphosphate hydrolases"/>
    <property type="match status" value="1"/>
</dbReference>
<dbReference type="CDD" id="cd00882">
    <property type="entry name" value="Ras_like_GTPase"/>
    <property type="match status" value="1"/>
</dbReference>
<dbReference type="Proteomes" id="UP000683000">
    <property type="component" value="Unassembled WGS sequence"/>
</dbReference>
<dbReference type="Pfam" id="PF01926">
    <property type="entry name" value="MMR_HSR1"/>
    <property type="match status" value="1"/>
</dbReference>
<evidence type="ECO:0000259" key="2">
    <source>
        <dbReference type="Pfam" id="PF01926"/>
    </source>
</evidence>
<dbReference type="PANTHER" id="PTHR42714">
    <property type="entry name" value="TRNA MODIFICATION GTPASE GTPBP3"/>
    <property type="match status" value="1"/>
</dbReference>
<accession>A0A8I2YPB3</accession>
<dbReference type="PANTHER" id="PTHR42714:SF2">
    <property type="entry name" value="TRNA MODIFICATION GTPASE GTPBP3, MITOCHONDRIAL"/>
    <property type="match status" value="1"/>
</dbReference>
<dbReference type="GO" id="GO:0005829">
    <property type="term" value="C:cytosol"/>
    <property type="evidence" value="ECO:0007669"/>
    <property type="project" value="TreeGrafter"/>
</dbReference>
<evidence type="ECO:0000256" key="1">
    <source>
        <dbReference type="SAM" id="MobiDB-lite"/>
    </source>
</evidence>
<protein>
    <recommendedName>
        <fullName evidence="2">G domain-containing protein</fullName>
    </recommendedName>
</protein>
<proteinExistence type="predicted"/>
<feature type="domain" description="G" evidence="2">
    <location>
        <begin position="115"/>
        <end position="214"/>
    </location>
</feature>
<gene>
    <name evidence="3" type="ORF">JVT61DRAFT_3135</name>
</gene>
<dbReference type="SUPFAM" id="SSF52540">
    <property type="entry name" value="P-loop containing nucleoside triphosphate hydrolases"/>
    <property type="match status" value="1"/>
</dbReference>
<evidence type="ECO:0000313" key="4">
    <source>
        <dbReference type="Proteomes" id="UP000683000"/>
    </source>
</evidence>
<dbReference type="InterPro" id="IPR006073">
    <property type="entry name" value="GTP-bd"/>
</dbReference>
<comment type="caution">
    <text evidence="3">The sequence shown here is derived from an EMBL/GenBank/DDBJ whole genome shotgun (WGS) entry which is preliminary data.</text>
</comment>